<comment type="caution">
    <text evidence="2">The sequence shown here is derived from an EMBL/GenBank/DDBJ whole genome shotgun (WGS) entry which is preliminary data.</text>
</comment>
<feature type="compositionally biased region" description="Acidic residues" evidence="1">
    <location>
        <begin position="248"/>
        <end position="266"/>
    </location>
</feature>
<keyword evidence="3" id="KW-1185">Reference proteome</keyword>
<dbReference type="AlphaFoldDB" id="A0A9D4YK94"/>
<organism evidence="2 3">
    <name type="scientific">Pisum sativum</name>
    <name type="common">Garden pea</name>
    <name type="synonym">Lathyrus oleraceus</name>
    <dbReference type="NCBI Taxonomy" id="3888"/>
    <lineage>
        <taxon>Eukaryota</taxon>
        <taxon>Viridiplantae</taxon>
        <taxon>Streptophyta</taxon>
        <taxon>Embryophyta</taxon>
        <taxon>Tracheophyta</taxon>
        <taxon>Spermatophyta</taxon>
        <taxon>Magnoliopsida</taxon>
        <taxon>eudicotyledons</taxon>
        <taxon>Gunneridae</taxon>
        <taxon>Pentapetalae</taxon>
        <taxon>rosids</taxon>
        <taxon>fabids</taxon>
        <taxon>Fabales</taxon>
        <taxon>Fabaceae</taxon>
        <taxon>Papilionoideae</taxon>
        <taxon>50 kb inversion clade</taxon>
        <taxon>NPAAA clade</taxon>
        <taxon>Hologalegina</taxon>
        <taxon>IRL clade</taxon>
        <taxon>Fabeae</taxon>
        <taxon>Lathyrus</taxon>
    </lineage>
</organism>
<evidence type="ECO:0000256" key="1">
    <source>
        <dbReference type="SAM" id="MobiDB-lite"/>
    </source>
</evidence>
<evidence type="ECO:0000313" key="2">
    <source>
        <dbReference type="EMBL" id="KAI5439969.1"/>
    </source>
</evidence>
<dbReference type="Proteomes" id="UP001058974">
    <property type="component" value="Chromosome 2"/>
</dbReference>
<name>A0A9D4YK94_PEA</name>
<dbReference type="Gramene" id="Psat02G0535900-T1">
    <property type="protein sequence ID" value="KAI5439969.1"/>
    <property type="gene ID" value="KIW84_025359"/>
</dbReference>
<reference evidence="2 3" key="1">
    <citation type="journal article" date="2022" name="Nat. Genet.">
        <title>Improved pea reference genome and pan-genome highlight genomic features and evolutionary characteristics.</title>
        <authorList>
            <person name="Yang T."/>
            <person name="Liu R."/>
            <person name="Luo Y."/>
            <person name="Hu S."/>
            <person name="Wang D."/>
            <person name="Wang C."/>
            <person name="Pandey M.K."/>
            <person name="Ge S."/>
            <person name="Xu Q."/>
            <person name="Li N."/>
            <person name="Li G."/>
            <person name="Huang Y."/>
            <person name="Saxena R.K."/>
            <person name="Ji Y."/>
            <person name="Li M."/>
            <person name="Yan X."/>
            <person name="He Y."/>
            <person name="Liu Y."/>
            <person name="Wang X."/>
            <person name="Xiang C."/>
            <person name="Varshney R.K."/>
            <person name="Ding H."/>
            <person name="Gao S."/>
            <person name="Zong X."/>
        </authorList>
    </citation>
    <scope>NUCLEOTIDE SEQUENCE [LARGE SCALE GENOMIC DNA]</scope>
    <source>
        <strain evidence="2 3">cv. Zhongwan 6</strain>
    </source>
</reference>
<gene>
    <name evidence="2" type="ORF">KIW84_025359</name>
</gene>
<evidence type="ECO:0000313" key="3">
    <source>
        <dbReference type="Proteomes" id="UP001058974"/>
    </source>
</evidence>
<feature type="region of interest" description="Disordered" evidence="1">
    <location>
        <begin position="242"/>
        <end position="266"/>
    </location>
</feature>
<accession>A0A9D4YK94</accession>
<feature type="region of interest" description="Disordered" evidence="1">
    <location>
        <begin position="1"/>
        <end position="29"/>
    </location>
</feature>
<dbReference type="EMBL" id="JAMSHJ010000002">
    <property type="protein sequence ID" value="KAI5439969.1"/>
    <property type="molecule type" value="Genomic_DNA"/>
</dbReference>
<sequence length="266" mass="30477">MAPPKASKGKGKIGEGSNAPDSDPEQFQPSLKQRRMMTSFRQRNVLLPKFGNVDTFPSSSFQFPAILHYQGVVDFVLDSGLFYQDLVREFYAHFTILPGCAFSTIVRGTEIAMSLEDVGVCLDVPSEGERISHGFTPDTEGWENFNNLRFYFSLSRISEQEFYACHARSNSTKLFLSSKNLSDVDGLYEHTDAENVYAPPPSPVGGYTLELIYNKLHEMDIHHSFELWAMHYDINFLKQQHHHHNEGVEEEEEDEDEEYEEMEDND</sequence>
<proteinExistence type="predicted"/>
<protein>
    <submittedName>
        <fullName evidence="2">Uncharacterized protein</fullName>
    </submittedName>
</protein>